<protein>
    <submittedName>
        <fullName evidence="7">Cytochrome-c oxidase, cbb3-type subunit II</fullName>
    </submittedName>
</protein>
<dbReference type="Proteomes" id="UP001238179">
    <property type="component" value="Chromosome"/>
</dbReference>
<organism evidence="7 8">
    <name type="scientific">Mesoterricola silvestris</name>
    <dbReference type="NCBI Taxonomy" id="2927979"/>
    <lineage>
        <taxon>Bacteria</taxon>
        <taxon>Pseudomonadati</taxon>
        <taxon>Acidobacteriota</taxon>
        <taxon>Holophagae</taxon>
        <taxon>Holophagales</taxon>
        <taxon>Holophagaceae</taxon>
        <taxon>Mesoterricola</taxon>
    </lineage>
</organism>
<dbReference type="EMBL" id="AP027080">
    <property type="protein sequence ID" value="BDU71260.1"/>
    <property type="molecule type" value="Genomic_DNA"/>
</dbReference>
<feature type="domain" description="Cytochrome c" evidence="6">
    <location>
        <begin position="60"/>
        <end position="176"/>
    </location>
</feature>
<sequence length="189" mass="21386">MLRKADTSAVWAIVASLVLFFIGGLLTTVVPPMVDKSWGKPFANSDPSQGPTGALVKLNDLQMQGRAIYVREGCWYCHTQQIRTLLADTKRYGWKGVDAPISTPDEFVYDTPHMFGTKRTGPDLARVGGRYDTQWHRTHFRNPRDLVKGSIMPAFPWIVNDPKEFPALVAYMQTLGRAKNWRPANDYEK</sequence>
<dbReference type="InterPro" id="IPR036909">
    <property type="entry name" value="Cyt_c-like_dom_sf"/>
</dbReference>
<dbReference type="InterPro" id="IPR009056">
    <property type="entry name" value="Cyt_c-like_dom"/>
</dbReference>
<evidence type="ECO:0000313" key="7">
    <source>
        <dbReference type="EMBL" id="BDU71260.1"/>
    </source>
</evidence>
<evidence type="ECO:0000256" key="3">
    <source>
        <dbReference type="ARBA" id="ARBA00023004"/>
    </source>
</evidence>
<evidence type="ECO:0000256" key="2">
    <source>
        <dbReference type="ARBA" id="ARBA00022723"/>
    </source>
</evidence>
<keyword evidence="3 4" id="KW-0408">Iron</keyword>
<evidence type="ECO:0000256" key="5">
    <source>
        <dbReference type="SAM" id="Phobius"/>
    </source>
</evidence>
<feature type="transmembrane region" description="Helical" evidence="5">
    <location>
        <begin position="9"/>
        <end position="30"/>
    </location>
</feature>
<dbReference type="KEGG" id="msil:METEAL_04340"/>
<dbReference type="GO" id="GO:0020037">
    <property type="term" value="F:heme binding"/>
    <property type="evidence" value="ECO:0007669"/>
    <property type="project" value="InterPro"/>
</dbReference>
<keyword evidence="5" id="KW-0472">Membrane</keyword>
<name>A0AA48GKS5_9BACT</name>
<keyword evidence="5" id="KW-1133">Transmembrane helix</keyword>
<dbReference type="RefSeq" id="WP_316414147.1">
    <property type="nucleotide sequence ID" value="NZ_AP027080.1"/>
</dbReference>
<dbReference type="PROSITE" id="PS51007">
    <property type="entry name" value="CYTC"/>
    <property type="match status" value="1"/>
</dbReference>
<dbReference type="AlphaFoldDB" id="A0AA48GKS5"/>
<dbReference type="SUPFAM" id="SSF46626">
    <property type="entry name" value="Cytochrome c"/>
    <property type="match status" value="1"/>
</dbReference>
<dbReference type="Gene3D" id="1.10.760.10">
    <property type="entry name" value="Cytochrome c-like domain"/>
    <property type="match status" value="1"/>
</dbReference>
<keyword evidence="5" id="KW-0812">Transmembrane</keyword>
<evidence type="ECO:0000313" key="8">
    <source>
        <dbReference type="Proteomes" id="UP001238179"/>
    </source>
</evidence>
<keyword evidence="2 4" id="KW-0479">Metal-binding</keyword>
<proteinExistence type="predicted"/>
<keyword evidence="1 4" id="KW-0349">Heme</keyword>
<accession>A0AA48GKS5</accession>
<evidence type="ECO:0000259" key="6">
    <source>
        <dbReference type="PROSITE" id="PS51007"/>
    </source>
</evidence>
<reference evidence="8" key="1">
    <citation type="journal article" date="2023" name="Int. J. Syst. Evol. Microbiol.">
        <title>Mesoterricola silvestris gen. nov., sp. nov., Mesoterricola sediminis sp. nov., Geothrix oryzae sp. nov., Geothrix edaphica sp. nov., Geothrix rubra sp. nov., and Geothrix limicola sp. nov., six novel members of Acidobacteriota isolated from soils.</title>
        <authorList>
            <person name="Itoh H."/>
            <person name="Sugisawa Y."/>
            <person name="Mise K."/>
            <person name="Xu Z."/>
            <person name="Kuniyasu M."/>
            <person name="Ushijima N."/>
            <person name="Kawano K."/>
            <person name="Kobayashi E."/>
            <person name="Shiratori Y."/>
            <person name="Masuda Y."/>
            <person name="Senoo K."/>
        </authorList>
    </citation>
    <scope>NUCLEOTIDE SEQUENCE [LARGE SCALE GENOMIC DNA]</scope>
    <source>
        <strain evidence="8">W79</strain>
    </source>
</reference>
<dbReference type="InterPro" id="IPR003468">
    <property type="entry name" value="Cyt_c_oxidase_monohaem-su/FixO"/>
</dbReference>
<dbReference type="Pfam" id="PF02433">
    <property type="entry name" value="FixO"/>
    <property type="match status" value="1"/>
</dbReference>
<evidence type="ECO:0000256" key="4">
    <source>
        <dbReference type="PROSITE-ProRule" id="PRU00433"/>
    </source>
</evidence>
<evidence type="ECO:0000256" key="1">
    <source>
        <dbReference type="ARBA" id="ARBA00022617"/>
    </source>
</evidence>
<gene>
    <name evidence="7" type="ORF">METEAL_04340</name>
</gene>
<dbReference type="GO" id="GO:0046872">
    <property type="term" value="F:metal ion binding"/>
    <property type="evidence" value="ECO:0007669"/>
    <property type="project" value="UniProtKB-KW"/>
</dbReference>
<keyword evidence="8" id="KW-1185">Reference proteome</keyword>
<dbReference type="GO" id="GO:0009055">
    <property type="term" value="F:electron transfer activity"/>
    <property type="evidence" value="ECO:0007669"/>
    <property type="project" value="InterPro"/>
</dbReference>